<dbReference type="RefSeq" id="WP_104363869.1">
    <property type="nucleotide sequence ID" value="NZ_PSZD01000014.1"/>
</dbReference>
<evidence type="ECO:0000313" key="5">
    <source>
        <dbReference type="Proteomes" id="UP000238356"/>
    </source>
</evidence>
<comment type="similarity">
    <text evidence="1">Belongs to the enoyl-CoA hydratase/isomerase family.</text>
</comment>
<dbReference type="Pfam" id="PF01575">
    <property type="entry name" value="MaoC_dehydratas"/>
    <property type="match status" value="1"/>
</dbReference>
<comment type="caution">
    <text evidence="4">The sequence shown here is derived from an EMBL/GenBank/DDBJ whole genome shotgun (WGS) entry which is preliminary data.</text>
</comment>
<dbReference type="InterPro" id="IPR029069">
    <property type="entry name" value="HotDog_dom_sf"/>
</dbReference>
<protein>
    <submittedName>
        <fullName evidence="4">(R)-hydratase</fullName>
    </submittedName>
</protein>
<evidence type="ECO:0000259" key="3">
    <source>
        <dbReference type="Pfam" id="PF13452"/>
    </source>
</evidence>
<evidence type="ECO:0000313" key="4">
    <source>
        <dbReference type="EMBL" id="PPJ25968.1"/>
    </source>
</evidence>
<evidence type="ECO:0000256" key="1">
    <source>
        <dbReference type="ARBA" id="ARBA00005254"/>
    </source>
</evidence>
<dbReference type="AlphaFoldDB" id="A0A2S6A2M7"/>
<keyword evidence="5" id="KW-1185">Reference proteome</keyword>
<dbReference type="InterPro" id="IPR002539">
    <property type="entry name" value="MaoC-like_dom"/>
</dbReference>
<dbReference type="PANTHER" id="PTHR43841:SF3">
    <property type="entry name" value="(3R)-HYDROXYACYL-ACP DEHYDRATASE SUBUNIT HADB"/>
    <property type="match status" value="1"/>
</dbReference>
<feature type="domain" description="FAS1-like dehydratase" evidence="3">
    <location>
        <begin position="12"/>
        <end position="134"/>
    </location>
</feature>
<dbReference type="Pfam" id="PF13452">
    <property type="entry name" value="FAS1_DH_region"/>
    <property type="match status" value="1"/>
</dbReference>
<reference evidence="4 5" key="1">
    <citation type="submission" date="2018-02" db="EMBL/GenBank/DDBJ databases">
        <title>8 Nocardia nova and 1 Nocardia cyriacigeorgica strain used for evolution to TMP-SMX.</title>
        <authorList>
            <person name="Mehta H."/>
            <person name="Weng J."/>
            <person name="Shamoo Y."/>
        </authorList>
    </citation>
    <scope>NUCLEOTIDE SEQUENCE [LARGE SCALE GENOMIC DNA]</scope>
    <source>
        <strain evidence="4 5">BAA2227</strain>
    </source>
</reference>
<name>A0A2S6A2M7_9NOCA</name>
<dbReference type="CDD" id="cd03441">
    <property type="entry name" value="R_hydratase_like"/>
    <property type="match status" value="1"/>
</dbReference>
<dbReference type="NCBIfam" id="NF040620">
    <property type="entry name" value="fused_HadA_HadB"/>
    <property type="match status" value="1"/>
</dbReference>
<accession>A0A2S6A2M7</accession>
<dbReference type="PANTHER" id="PTHR43841">
    <property type="entry name" value="3-HYDROXYACYL-THIOESTER DEHYDRATASE HTDX-RELATED"/>
    <property type="match status" value="1"/>
</dbReference>
<gene>
    <name evidence="4" type="ORF">C5F51_22010</name>
</gene>
<proteinExistence type="inferred from homology"/>
<dbReference type="InterPro" id="IPR039569">
    <property type="entry name" value="FAS1-like_DH_region"/>
</dbReference>
<sequence>MVEATFDVTGLVAHRYRTDDFYEVGREKIREYARAVQDFHPAHWSEDAARELGYAGLIAPTTFISTVAMLANRRLLEDVMNGYDVVVQTDQVFEMYKPVLTGDRLVSDVELSSVRRIGGRDLLTITNTFTDGSGDIAQIMHTTVLGLTGADVGAEISETIERVVMSGLDAIPRITTATAEVNVPPADSDSGAAVRLSPVSRTRTPHTALRFEDIAVGAELPARSVNLTRGDLVNYAGVSGDANPIHWHAEIAALAGLPDVIAHGMLTMGLGVGFVTGWLGDPGAVIRYGVRLSNYTVIEADAAGTVEFTGRIKSIDPETRTAVVVIVAKSAGRKVFGLATADVRLA</sequence>
<dbReference type="Proteomes" id="UP000238356">
    <property type="component" value="Unassembled WGS sequence"/>
</dbReference>
<organism evidence="4 5">
    <name type="scientific">Nocardia nova</name>
    <dbReference type="NCBI Taxonomy" id="37330"/>
    <lineage>
        <taxon>Bacteria</taxon>
        <taxon>Bacillati</taxon>
        <taxon>Actinomycetota</taxon>
        <taxon>Actinomycetes</taxon>
        <taxon>Mycobacteriales</taxon>
        <taxon>Nocardiaceae</taxon>
        <taxon>Nocardia</taxon>
    </lineage>
</organism>
<dbReference type="SUPFAM" id="SSF54637">
    <property type="entry name" value="Thioesterase/thiol ester dehydrase-isomerase"/>
    <property type="match status" value="2"/>
</dbReference>
<dbReference type="EMBL" id="PSZD01000014">
    <property type="protein sequence ID" value="PPJ25968.1"/>
    <property type="molecule type" value="Genomic_DNA"/>
</dbReference>
<evidence type="ECO:0000259" key="2">
    <source>
        <dbReference type="Pfam" id="PF01575"/>
    </source>
</evidence>
<dbReference type="Gene3D" id="3.10.129.10">
    <property type="entry name" value="Hotdog Thioesterase"/>
    <property type="match status" value="2"/>
</dbReference>
<feature type="domain" description="MaoC-like" evidence="2">
    <location>
        <begin position="222"/>
        <end position="296"/>
    </location>
</feature>